<keyword evidence="2" id="KW-1185">Reference proteome</keyword>
<organism evidence="1 2">
    <name type="scientific">Bacillus norwichensis</name>
    <dbReference type="NCBI Taxonomy" id="2762217"/>
    <lineage>
        <taxon>Bacteria</taxon>
        <taxon>Bacillati</taxon>
        <taxon>Bacillota</taxon>
        <taxon>Bacilli</taxon>
        <taxon>Bacillales</taxon>
        <taxon>Bacillaceae</taxon>
        <taxon>Bacillus</taxon>
    </lineage>
</organism>
<sequence length="78" mass="8845">MDVHEKLDLILEILGGHSDLLGALINGQQEIKADLDGGRLVTFKRFDDVNKKNYSSEASRTSWKQKSSFWKIGHGRMN</sequence>
<dbReference type="EMBL" id="JACSPV010000006">
    <property type="protein sequence ID" value="MBD8004428.1"/>
    <property type="molecule type" value="Genomic_DNA"/>
</dbReference>
<dbReference type="RefSeq" id="WP_191810526.1">
    <property type="nucleotide sequence ID" value="NZ_JACSPV010000006.1"/>
</dbReference>
<name>A0ABR8VI65_9BACI</name>
<gene>
    <name evidence="1" type="ORF">H9631_04985</name>
</gene>
<comment type="caution">
    <text evidence="1">The sequence shown here is derived from an EMBL/GenBank/DDBJ whole genome shotgun (WGS) entry which is preliminary data.</text>
</comment>
<reference evidence="1 2" key="1">
    <citation type="submission" date="2020-08" db="EMBL/GenBank/DDBJ databases">
        <title>A Genomic Blueprint of the Chicken Gut Microbiome.</title>
        <authorList>
            <person name="Gilroy R."/>
            <person name="Ravi A."/>
            <person name="Getino M."/>
            <person name="Pursley I."/>
            <person name="Horton D.L."/>
            <person name="Alikhan N.-F."/>
            <person name="Baker D."/>
            <person name="Gharbi K."/>
            <person name="Hall N."/>
            <person name="Watson M."/>
            <person name="Adriaenssens E.M."/>
            <person name="Foster-Nyarko E."/>
            <person name="Jarju S."/>
            <person name="Secka A."/>
            <person name="Antonio M."/>
            <person name="Oren A."/>
            <person name="Chaudhuri R."/>
            <person name="La Ragione R.M."/>
            <person name="Hildebrand F."/>
            <person name="Pallen M.J."/>
        </authorList>
    </citation>
    <scope>NUCLEOTIDE SEQUENCE [LARGE SCALE GENOMIC DNA]</scope>
    <source>
        <strain evidence="1 2">Sa1BUA2</strain>
    </source>
</reference>
<evidence type="ECO:0000313" key="2">
    <source>
        <dbReference type="Proteomes" id="UP000648182"/>
    </source>
</evidence>
<protein>
    <submittedName>
        <fullName evidence="1">Uncharacterized protein</fullName>
    </submittedName>
</protein>
<proteinExistence type="predicted"/>
<dbReference type="Proteomes" id="UP000648182">
    <property type="component" value="Unassembled WGS sequence"/>
</dbReference>
<evidence type="ECO:0000313" key="1">
    <source>
        <dbReference type="EMBL" id="MBD8004428.1"/>
    </source>
</evidence>
<accession>A0ABR8VI65</accession>